<dbReference type="AlphaFoldDB" id="A0A286HLU4"/>
<protein>
    <submittedName>
        <fullName evidence="3">Sulfate thiol esterase SoxB</fullName>
    </submittedName>
</protein>
<dbReference type="GO" id="GO:0000166">
    <property type="term" value="F:nucleotide binding"/>
    <property type="evidence" value="ECO:0007669"/>
    <property type="project" value="UniProtKB-KW"/>
</dbReference>
<dbReference type="RefSeq" id="WP_097104654.1">
    <property type="nucleotide sequence ID" value="NZ_OCPC01000001.1"/>
</dbReference>
<dbReference type="EMBL" id="OCPC01000001">
    <property type="protein sequence ID" value="SOE08741.1"/>
    <property type="molecule type" value="Genomic_DNA"/>
</dbReference>
<organism evidence="3 4">
    <name type="scientific">Hoeflea halophila</name>
    <dbReference type="NCBI Taxonomy" id="714899"/>
    <lineage>
        <taxon>Bacteria</taxon>
        <taxon>Pseudomonadati</taxon>
        <taxon>Pseudomonadota</taxon>
        <taxon>Alphaproteobacteria</taxon>
        <taxon>Hyphomicrobiales</taxon>
        <taxon>Rhizobiaceae</taxon>
        <taxon>Hoeflea</taxon>
    </lineage>
</organism>
<keyword evidence="1" id="KW-0547">Nucleotide-binding</keyword>
<dbReference type="OrthoDB" id="5469761at2"/>
<evidence type="ECO:0000313" key="3">
    <source>
        <dbReference type="EMBL" id="SOE08741.1"/>
    </source>
</evidence>
<proteinExistence type="inferred from homology"/>
<sequence>MHTRRDFLQYALNAGFVLGAVGLGANPARALAQQKLTQDDLLRFDSKGQVTLLHFTDCHAQLKPVFFRPPDTNIGVGDYAGVPPHLVGEAFLDYFGIEKGSRYAYAHTMVDYVDLARTYGKLGGLDRTATLVKAIRAERGDDKVLFLDGGDTWQGSYTSLKTNGMDMVECMKLLKPDAMTGHWEFTFGEDRFLELVDAMGYPFLASNIFDAEWDEPAFEHTAYFERGGVKVAVIGQAMPYTPIANPSWMFPKWSFGIRPDVLQANVNAAREEGAEIVVMLSHNGFDVDRKIASTVSGLDVIMTGHTHDATPIALEVDGTLLMSSGSHGKYLGRIDLEVRDGKVTGYSSNLIPVFSDVIAPDQEMAAKIDEMRAPYEAETQRVIGTTDTLLYRRGNFNGTWDDLICQGIMEERDTEIALSPGFRWGTTLLPGSEITIDDLYSETSMSYPSVYRLEFTGAQLKDIMEDVCDNLFNKDPFLQQGGDMVRVGGFTYSCTPNAGMGERISDMRLTGSGEPIEAGKSYTVGGWASVNEGVEGPAIYDLMENYITRKSVVSLDPDAAAVRVIL</sequence>
<dbReference type="Gene3D" id="6.10.140.570">
    <property type="match status" value="1"/>
</dbReference>
<comment type="similarity">
    <text evidence="1">Belongs to the 5'-nucleotidase family.</text>
</comment>
<dbReference type="SUPFAM" id="SSF56300">
    <property type="entry name" value="Metallo-dependent phosphatases"/>
    <property type="match status" value="1"/>
</dbReference>
<evidence type="ECO:0000259" key="2">
    <source>
        <dbReference type="Pfam" id="PF02872"/>
    </source>
</evidence>
<dbReference type="InterPro" id="IPR030998">
    <property type="entry name" value="Thiosulf_SoxB"/>
</dbReference>
<evidence type="ECO:0000313" key="4">
    <source>
        <dbReference type="Proteomes" id="UP000219465"/>
    </source>
</evidence>
<accession>A0A286HLU4</accession>
<dbReference type="InterPro" id="IPR008334">
    <property type="entry name" value="5'-Nucleotdase_C"/>
</dbReference>
<dbReference type="PANTHER" id="PTHR11575">
    <property type="entry name" value="5'-NUCLEOTIDASE-RELATED"/>
    <property type="match status" value="1"/>
</dbReference>
<keyword evidence="4" id="KW-1185">Reference proteome</keyword>
<dbReference type="Pfam" id="PF02872">
    <property type="entry name" value="5_nucleotid_C"/>
    <property type="match status" value="1"/>
</dbReference>
<name>A0A286HLU4_9HYPH</name>
<feature type="domain" description="5'-Nucleotidase C-terminal" evidence="2">
    <location>
        <begin position="383"/>
        <end position="533"/>
    </location>
</feature>
<dbReference type="InterPro" id="IPR006311">
    <property type="entry name" value="TAT_signal"/>
</dbReference>
<dbReference type="InterPro" id="IPR036907">
    <property type="entry name" value="5'-Nucleotdase_C_sf"/>
</dbReference>
<dbReference type="InterPro" id="IPR006179">
    <property type="entry name" value="5_nucleotidase/apyrase"/>
</dbReference>
<evidence type="ECO:0000256" key="1">
    <source>
        <dbReference type="RuleBase" id="RU362119"/>
    </source>
</evidence>
<dbReference type="Gene3D" id="3.90.780.10">
    <property type="entry name" value="5'-Nucleotidase, C-terminal domain"/>
    <property type="match status" value="1"/>
</dbReference>
<dbReference type="InterPro" id="IPR041829">
    <property type="entry name" value="SoxB_N"/>
</dbReference>
<reference evidence="4" key="1">
    <citation type="submission" date="2017-08" db="EMBL/GenBank/DDBJ databases">
        <authorList>
            <person name="Varghese N."/>
            <person name="Submissions S."/>
        </authorList>
    </citation>
    <scope>NUCLEOTIDE SEQUENCE [LARGE SCALE GENOMIC DNA]</scope>
    <source>
        <strain evidence="4">KCTC 23107</strain>
    </source>
</reference>
<dbReference type="PANTHER" id="PTHR11575:SF42">
    <property type="entry name" value="SULFUR OXIDATION PROTEIN SOXB"/>
    <property type="match status" value="1"/>
</dbReference>
<dbReference type="GO" id="GO:0016787">
    <property type="term" value="F:hydrolase activity"/>
    <property type="evidence" value="ECO:0007669"/>
    <property type="project" value="UniProtKB-KW"/>
</dbReference>
<keyword evidence="1" id="KW-0378">Hydrolase</keyword>
<dbReference type="Gene3D" id="3.60.21.10">
    <property type="match status" value="1"/>
</dbReference>
<dbReference type="CDD" id="cd07411">
    <property type="entry name" value="MPP_SoxB_N"/>
    <property type="match status" value="1"/>
</dbReference>
<dbReference type="GO" id="GO:0030288">
    <property type="term" value="C:outer membrane-bounded periplasmic space"/>
    <property type="evidence" value="ECO:0007669"/>
    <property type="project" value="TreeGrafter"/>
</dbReference>
<dbReference type="SUPFAM" id="SSF55816">
    <property type="entry name" value="5'-nucleotidase (syn. UDP-sugar hydrolase), C-terminal domain"/>
    <property type="match status" value="1"/>
</dbReference>
<gene>
    <name evidence="3" type="ORF">SAMN05877838_0471</name>
</gene>
<dbReference type="Proteomes" id="UP000219465">
    <property type="component" value="Unassembled WGS sequence"/>
</dbReference>
<dbReference type="PROSITE" id="PS51318">
    <property type="entry name" value="TAT"/>
    <property type="match status" value="1"/>
</dbReference>
<dbReference type="NCBIfam" id="TIGR04486">
    <property type="entry name" value="thiosulf_SoxB"/>
    <property type="match status" value="1"/>
</dbReference>
<dbReference type="InterPro" id="IPR029052">
    <property type="entry name" value="Metallo-depent_PP-like"/>
</dbReference>
<dbReference type="PRINTS" id="PR01607">
    <property type="entry name" value="APYRASEFAMLY"/>
</dbReference>
<dbReference type="GO" id="GO:0009166">
    <property type="term" value="P:nucleotide catabolic process"/>
    <property type="evidence" value="ECO:0007669"/>
    <property type="project" value="InterPro"/>
</dbReference>